<evidence type="ECO:0000256" key="2">
    <source>
        <dbReference type="SAM" id="Phobius"/>
    </source>
</evidence>
<feature type="transmembrane region" description="Helical" evidence="2">
    <location>
        <begin position="39"/>
        <end position="61"/>
    </location>
</feature>
<sequence>MNDDEVWDAVKQTLSDVQMDRPVEAIEQRGRARRRKRHVFGVAAGGVVAAVAALALALPMATGSGTAPAPTGPNNQAGSASAAPAGDIKLVSLATSLTAENASLPGDASLIIEKVDVRRGTVPSRTRYHLYADSGDYYYTEARRELPQVVARAENLGNGFHTRGVAAARHAATGDLTKARQQMINSVYDDGKPPTAAEQEKKRTEILRQKGLPNPPPLTDKDRDNIANNHLWVNSVDVLSAGGGDPKVRAGVLRLISTIPDVTVADSTTGGQPTLTITAGVWTDDTQHVLTINAQNGVPISSVVNDPNAETSTVQTFQVSRVTVADIRAGKF</sequence>
<comment type="caution">
    <text evidence="3">The sequence shown here is derived from an EMBL/GenBank/DDBJ whole genome shotgun (WGS) entry which is preliminary data.</text>
</comment>
<keyword evidence="4" id="KW-1185">Reference proteome</keyword>
<feature type="region of interest" description="Disordered" evidence="1">
    <location>
        <begin position="63"/>
        <end position="82"/>
    </location>
</feature>
<evidence type="ECO:0008006" key="5">
    <source>
        <dbReference type="Google" id="ProtNLM"/>
    </source>
</evidence>
<dbReference type="Proteomes" id="UP000649753">
    <property type="component" value="Unassembled WGS sequence"/>
</dbReference>
<evidence type="ECO:0000313" key="4">
    <source>
        <dbReference type="Proteomes" id="UP000649753"/>
    </source>
</evidence>
<dbReference type="EMBL" id="JADBEB010000001">
    <property type="protein sequence ID" value="MBE1488245.1"/>
    <property type="molecule type" value="Genomic_DNA"/>
</dbReference>
<evidence type="ECO:0000313" key="3">
    <source>
        <dbReference type="EMBL" id="MBE1488245.1"/>
    </source>
</evidence>
<dbReference type="RefSeq" id="WP_192767947.1">
    <property type="nucleotide sequence ID" value="NZ_JADBEB010000001.1"/>
</dbReference>
<gene>
    <name evidence="3" type="ORF">H4W31_003883</name>
</gene>
<dbReference type="AlphaFoldDB" id="A0A927MBX4"/>
<protein>
    <recommendedName>
        <fullName evidence="5">CU044_5270 family protein</fullName>
    </recommendedName>
</protein>
<keyword evidence="2" id="KW-1133">Transmembrane helix</keyword>
<accession>A0A927MBX4</accession>
<keyword evidence="2" id="KW-0812">Transmembrane</keyword>
<feature type="region of interest" description="Disordered" evidence="1">
    <location>
        <begin position="187"/>
        <end position="220"/>
    </location>
</feature>
<evidence type="ECO:0000256" key="1">
    <source>
        <dbReference type="SAM" id="MobiDB-lite"/>
    </source>
</evidence>
<proteinExistence type="predicted"/>
<reference evidence="3" key="1">
    <citation type="submission" date="2020-10" db="EMBL/GenBank/DDBJ databases">
        <title>Sequencing the genomes of 1000 actinobacteria strains.</title>
        <authorList>
            <person name="Klenk H.-P."/>
        </authorList>
    </citation>
    <scope>NUCLEOTIDE SEQUENCE</scope>
    <source>
        <strain evidence="3">DSM 46832</strain>
    </source>
</reference>
<keyword evidence="2" id="KW-0472">Membrane</keyword>
<organism evidence="3 4">
    <name type="scientific">Plantactinospora soyae</name>
    <dbReference type="NCBI Taxonomy" id="1544732"/>
    <lineage>
        <taxon>Bacteria</taxon>
        <taxon>Bacillati</taxon>
        <taxon>Actinomycetota</taxon>
        <taxon>Actinomycetes</taxon>
        <taxon>Micromonosporales</taxon>
        <taxon>Micromonosporaceae</taxon>
        <taxon>Plantactinospora</taxon>
    </lineage>
</organism>
<feature type="compositionally biased region" description="Basic and acidic residues" evidence="1">
    <location>
        <begin position="198"/>
        <end position="208"/>
    </location>
</feature>
<name>A0A927MBX4_9ACTN</name>